<evidence type="ECO:0000256" key="18">
    <source>
        <dbReference type="ARBA" id="ARBA00023180"/>
    </source>
</evidence>
<comment type="function">
    <text evidence="21">Involved in the signaling pathway that regulates cell wall function, including cellulose biosynthesis, likely via an 1-aminocyclopropane-1-carboxylic acid (ACC)-mediated signal (a precursor of ethylene).</text>
</comment>
<dbReference type="AlphaFoldDB" id="A0A5N5HJ36"/>
<evidence type="ECO:0000256" key="13">
    <source>
        <dbReference type="ARBA" id="ARBA00022777"/>
    </source>
</evidence>
<evidence type="ECO:0000313" key="28">
    <source>
        <dbReference type="EMBL" id="KAB2626211.1"/>
    </source>
</evidence>
<feature type="signal peptide" evidence="26">
    <location>
        <begin position="1"/>
        <end position="28"/>
    </location>
</feature>
<dbReference type="EC" id="2.7.11.1" evidence="3"/>
<keyword evidence="7" id="KW-0433">Leucine-rich repeat</keyword>
<keyword evidence="16 25" id="KW-0472">Membrane</keyword>
<name>A0A5N5HJ36_9ROSA</name>
<dbReference type="Pfam" id="PF00069">
    <property type="entry name" value="Pkinase"/>
    <property type="match status" value="1"/>
</dbReference>
<evidence type="ECO:0000256" key="4">
    <source>
        <dbReference type="ARBA" id="ARBA00022475"/>
    </source>
</evidence>
<evidence type="ECO:0000256" key="11">
    <source>
        <dbReference type="ARBA" id="ARBA00022737"/>
    </source>
</evidence>
<feature type="transmembrane region" description="Helical" evidence="25">
    <location>
        <begin position="243"/>
        <end position="268"/>
    </location>
</feature>
<dbReference type="PROSITE" id="PS00107">
    <property type="entry name" value="PROTEIN_KINASE_ATP"/>
    <property type="match status" value="1"/>
</dbReference>
<evidence type="ECO:0000256" key="15">
    <source>
        <dbReference type="ARBA" id="ARBA00022989"/>
    </source>
</evidence>
<dbReference type="InterPro" id="IPR008271">
    <property type="entry name" value="Ser/Thr_kinase_AS"/>
</dbReference>
<dbReference type="InterPro" id="IPR013103">
    <property type="entry name" value="RVT_2"/>
</dbReference>
<dbReference type="InterPro" id="IPR011009">
    <property type="entry name" value="Kinase-like_dom_sf"/>
</dbReference>
<evidence type="ECO:0000256" key="5">
    <source>
        <dbReference type="ARBA" id="ARBA00022527"/>
    </source>
</evidence>
<keyword evidence="17 28" id="KW-0675">Receptor</keyword>
<evidence type="ECO:0000256" key="23">
    <source>
        <dbReference type="PROSITE-ProRule" id="PRU10141"/>
    </source>
</evidence>
<comment type="catalytic activity">
    <reaction evidence="20">
        <text>L-seryl-[protein] + ATP = O-phospho-L-seryl-[protein] + ADP + H(+)</text>
        <dbReference type="Rhea" id="RHEA:17989"/>
        <dbReference type="Rhea" id="RHEA-COMP:9863"/>
        <dbReference type="Rhea" id="RHEA-COMP:11604"/>
        <dbReference type="ChEBI" id="CHEBI:15378"/>
        <dbReference type="ChEBI" id="CHEBI:29999"/>
        <dbReference type="ChEBI" id="CHEBI:30616"/>
        <dbReference type="ChEBI" id="CHEBI:83421"/>
        <dbReference type="ChEBI" id="CHEBI:456216"/>
        <dbReference type="EC" id="2.7.11.1"/>
    </reaction>
</comment>
<dbReference type="InterPro" id="IPR013210">
    <property type="entry name" value="LRR_N_plant-typ"/>
</dbReference>
<dbReference type="OrthoDB" id="4062651at2759"/>
<organism evidence="28 29">
    <name type="scientific">Pyrus ussuriensis x Pyrus communis</name>
    <dbReference type="NCBI Taxonomy" id="2448454"/>
    <lineage>
        <taxon>Eukaryota</taxon>
        <taxon>Viridiplantae</taxon>
        <taxon>Streptophyta</taxon>
        <taxon>Embryophyta</taxon>
        <taxon>Tracheophyta</taxon>
        <taxon>Spermatophyta</taxon>
        <taxon>Magnoliopsida</taxon>
        <taxon>eudicotyledons</taxon>
        <taxon>Gunneridae</taxon>
        <taxon>Pentapetalae</taxon>
        <taxon>rosids</taxon>
        <taxon>fabids</taxon>
        <taxon>Rosales</taxon>
        <taxon>Rosaceae</taxon>
        <taxon>Amygdaloideae</taxon>
        <taxon>Maleae</taxon>
        <taxon>Pyrus</taxon>
    </lineage>
</organism>
<evidence type="ECO:0000256" key="1">
    <source>
        <dbReference type="ARBA" id="ARBA00004251"/>
    </source>
</evidence>
<dbReference type="PROSITE" id="PS50011">
    <property type="entry name" value="PROTEIN_KINASE_DOM"/>
    <property type="match status" value="1"/>
</dbReference>
<comment type="catalytic activity">
    <reaction evidence="19">
        <text>L-threonyl-[protein] + ATP = O-phospho-L-threonyl-[protein] + ADP + H(+)</text>
        <dbReference type="Rhea" id="RHEA:46608"/>
        <dbReference type="Rhea" id="RHEA-COMP:11060"/>
        <dbReference type="Rhea" id="RHEA-COMP:11605"/>
        <dbReference type="ChEBI" id="CHEBI:15378"/>
        <dbReference type="ChEBI" id="CHEBI:30013"/>
        <dbReference type="ChEBI" id="CHEBI:30616"/>
        <dbReference type="ChEBI" id="CHEBI:61977"/>
        <dbReference type="ChEBI" id="CHEBI:456216"/>
        <dbReference type="EC" id="2.7.11.1"/>
    </reaction>
</comment>
<comment type="subunit">
    <text evidence="22">Interacts with the ACC synthases ACS5 and ACS9 but not ACS2, via the kinase domain.</text>
</comment>
<feature type="binding site" evidence="23">
    <location>
        <position position="342"/>
    </location>
    <ligand>
        <name>ATP</name>
        <dbReference type="ChEBI" id="CHEBI:30616"/>
    </ligand>
</feature>
<evidence type="ECO:0000256" key="10">
    <source>
        <dbReference type="ARBA" id="ARBA00022729"/>
    </source>
</evidence>
<feature type="region of interest" description="Disordered" evidence="24">
    <location>
        <begin position="693"/>
        <end position="713"/>
    </location>
</feature>
<keyword evidence="9 25" id="KW-0812">Transmembrane</keyword>
<dbReference type="PANTHER" id="PTHR48056:SF77">
    <property type="entry name" value="PROTEIN KINASE DOMAIN-CONTAINING PROTEIN"/>
    <property type="match status" value="1"/>
</dbReference>
<keyword evidence="29" id="KW-1185">Reference proteome</keyword>
<dbReference type="Proteomes" id="UP000327157">
    <property type="component" value="Chromosome 16"/>
</dbReference>
<dbReference type="EMBL" id="SMOL01000160">
    <property type="protein sequence ID" value="KAB2626211.1"/>
    <property type="molecule type" value="Genomic_DNA"/>
</dbReference>
<dbReference type="PROSITE" id="PS00108">
    <property type="entry name" value="PROTEIN_KINASE_ST"/>
    <property type="match status" value="1"/>
</dbReference>
<dbReference type="Pfam" id="PF08263">
    <property type="entry name" value="LRRNT_2"/>
    <property type="match status" value="1"/>
</dbReference>
<sequence length="1118" mass="125232">MGIFLVKWRGLWLLYVLLLYITRNEIRAISPDGEALLSFRTAVVSSDGILLRWRPEDPDPCNWKGVKCDDKTKRVIYLSLAGHKLSGYIPPGLGKLDQLMILALHNNNFYGTIPSDLGNCTQLERIYLQGNYLSGLIPSELGKLSALKFLDISSNSLSGNIPVSLGKLDKLVALNVSNNFLVGPIPSDGMLTNLPESSFDGNRGLCGKQINLVCKDAPGESPNSQSPSSEQNQGGKKKYSGRLLISASATVGALLLVALMCFWGCFLYKKFGKHDSKGLAMDVTGGASIVMFHGDLPYSSKDIIKKLETLNDEHIIGVGGFGTVYKLAMDDGKVFALKRIVKMNEGFDRFFERELEILGSIKHRYLVNLRGYCNSPTSKLLIYDFLSGGSLDEALHERSEQLDWDARLNIILGAAKGLAYLHHDCSPRIIHRDIKSSNILLDGSLEARVSDFGLAKLLEDEESHITTIVAGTFGYLAPEYMQSGRATEKTDVYSFGVLVLEVLSGKRPTDASFIEKGLNIVGWLNFLVTENRQREIVDPQCEGVQAESLDALLSVAIQCVSSTSEDRPSMHRVVQLLESEVMTPCPSDFYDSSSEDMLNLNKLDFITLEACRRNYLKCAKGIKATIEAPTDDKPIDEARKATSVIFIRRHIHNALQIEIIKLDRLARTLRLKHTRPILAAINDARTAVAVAMGGNPTTGPRSTESRPTQRRKCDPVAPTTCLELYITTIHSIEGHHVACPVPEFYCTLLLWYDHIGHPGRDMMRLFPSLRGYKHANVTGEHHELSWYAPIMSHLDPPTAQYETEVRQIIDLQSIAQSTPNAFTNLAKLAKRKVFGPIVPTPPHMKPIGYKWVFVRKRNEKNEIVRYKARIIAQGFSQSLGIDYEDTYSLVMDVITFRYLISLVVSEMLNMQLMDVVTTYLYGDLDMERYMKVPEGLPLTGSNNSRPRNTVSIRLRRSLYGLKQSGQMWYNHLSEYLTSQGYVNNKLCPYVFIMKSHSGFAIFAVYVDNMNLIGTLAELEEIAAHLKLEFEMKDLGKTRYCLGLEIEHCSNGILVHQSNYTQKVLRRFNDGKMKPSSTPMVVRTLDAKRDPFHLKEDEEEILELEVPYLSALGALLYLA</sequence>
<keyword evidence="6" id="KW-0597">Phosphoprotein</keyword>
<evidence type="ECO:0000256" key="14">
    <source>
        <dbReference type="ARBA" id="ARBA00022840"/>
    </source>
</evidence>
<dbReference type="Gene3D" id="3.80.10.10">
    <property type="entry name" value="Ribonuclease Inhibitor"/>
    <property type="match status" value="1"/>
</dbReference>
<feature type="domain" description="Protein kinase" evidence="27">
    <location>
        <begin position="310"/>
        <end position="582"/>
    </location>
</feature>
<dbReference type="Pfam" id="PF07727">
    <property type="entry name" value="RVT_2"/>
    <property type="match status" value="1"/>
</dbReference>
<dbReference type="GO" id="GO:0004674">
    <property type="term" value="F:protein serine/threonine kinase activity"/>
    <property type="evidence" value="ECO:0007669"/>
    <property type="project" value="UniProtKB-KW"/>
</dbReference>
<evidence type="ECO:0000256" key="20">
    <source>
        <dbReference type="ARBA" id="ARBA00048679"/>
    </source>
</evidence>
<dbReference type="FunFam" id="3.30.200.20:FF:000282">
    <property type="entry name" value="LRR receptor-like serine/threonine-protein kinase FEI 1"/>
    <property type="match status" value="1"/>
</dbReference>
<evidence type="ECO:0000256" key="16">
    <source>
        <dbReference type="ARBA" id="ARBA00023136"/>
    </source>
</evidence>
<comment type="caution">
    <text evidence="28">The sequence shown here is derived from an EMBL/GenBank/DDBJ whole genome shotgun (WGS) entry which is preliminary data.</text>
</comment>
<protein>
    <recommendedName>
        <fullName evidence="3">non-specific serine/threonine protein kinase</fullName>
        <ecNumber evidence="3">2.7.11.1</ecNumber>
    </recommendedName>
</protein>
<evidence type="ECO:0000256" key="2">
    <source>
        <dbReference type="ARBA" id="ARBA00008684"/>
    </source>
</evidence>
<dbReference type="InterPro" id="IPR043502">
    <property type="entry name" value="DNA/RNA_pol_sf"/>
</dbReference>
<evidence type="ECO:0000256" key="25">
    <source>
        <dbReference type="SAM" id="Phobius"/>
    </source>
</evidence>
<keyword evidence="10 26" id="KW-0732">Signal</keyword>
<keyword evidence="14 23" id="KW-0067">ATP-binding</keyword>
<evidence type="ECO:0000259" key="27">
    <source>
        <dbReference type="PROSITE" id="PS50011"/>
    </source>
</evidence>
<keyword evidence="18" id="KW-0325">Glycoprotein</keyword>
<reference evidence="29" key="2">
    <citation type="submission" date="2019-10" db="EMBL/GenBank/DDBJ databases">
        <title>A de novo genome assembly of a pear dwarfing rootstock.</title>
        <authorList>
            <person name="Wang F."/>
            <person name="Wang J."/>
            <person name="Li S."/>
            <person name="Zhang Y."/>
            <person name="Fang M."/>
            <person name="Ma L."/>
            <person name="Zhao Y."/>
            <person name="Jiang S."/>
        </authorList>
    </citation>
    <scope>NUCLEOTIDE SEQUENCE [LARGE SCALE GENOMIC DNA]</scope>
</reference>
<dbReference type="Pfam" id="PF13855">
    <property type="entry name" value="LRR_8"/>
    <property type="match status" value="1"/>
</dbReference>
<evidence type="ECO:0000256" key="3">
    <source>
        <dbReference type="ARBA" id="ARBA00012513"/>
    </source>
</evidence>
<feature type="compositionally biased region" description="Polar residues" evidence="24">
    <location>
        <begin position="695"/>
        <end position="706"/>
    </location>
</feature>
<proteinExistence type="inferred from homology"/>
<dbReference type="InterPro" id="IPR017441">
    <property type="entry name" value="Protein_kinase_ATP_BS"/>
</dbReference>
<reference evidence="28 29" key="1">
    <citation type="submission" date="2019-09" db="EMBL/GenBank/DDBJ databases">
        <authorList>
            <person name="Ou C."/>
        </authorList>
    </citation>
    <scope>NUCLEOTIDE SEQUENCE [LARGE SCALE GENOMIC DNA]</scope>
    <source>
        <strain evidence="28">S2</strain>
        <tissue evidence="28">Leaf</tissue>
    </source>
</reference>
<dbReference type="SMART" id="SM00220">
    <property type="entry name" value="S_TKc"/>
    <property type="match status" value="1"/>
</dbReference>
<evidence type="ECO:0000256" key="8">
    <source>
        <dbReference type="ARBA" id="ARBA00022679"/>
    </source>
</evidence>
<dbReference type="SUPFAM" id="SSF56672">
    <property type="entry name" value="DNA/RNA polymerases"/>
    <property type="match status" value="1"/>
</dbReference>
<dbReference type="SUPFAM" id="SSF52058">
    <property type="entry name" value="L domain-like"/>
    <property type="match status" value="1"/>
</dbReference>
<evidence type="ECO:0000256" key="7">
    <source>
        <dbReference type="ARBA" id="ARBA00022614"/>
    </source>
</evidence>
<keyword evidence="5" id="KW-0723">Serine/threonine-protein kinase</keyword>
<evidence type="ECO:0000256" key="26">
    <source>
        <dbReference type="SAM" id="SignalP"/>
    </source>
</evidence>
<dbReference type="InterPro" id="IPR000719">
    <property type="entry name" value="Prot_kinase_dom"/>
</dbReference>
<dbReference type="Gene3D" id="1.10.510.10">
    <property type="entry name" value="Transferase(Phosphotransferase) domain 1"/>
    <property type="match status" value="1"/>
</dbReference>
<keyword evidence="4" id="KW-1003">Cell membrane</keyword>
<evidence type="ECO:0000256" key="19">
    <source>
        <dbReference type="ARBA" id="ARBA00047899"/>
    </source>
</evidence>
<dbReference type="GO" id="GO:0005886">
    <property type="term" value="C:plasma membrane"/>
    <property type="evidence" value="ECO:0007669"/>
    <property type="project" value="UniProtKB-SubCell"/>
</dbReference>
<evidence type="ECO:0000256" key="6">
    <source>
        <dbReference type="ARBA" id="ARBA00022553"/>
    </source>
</evidence>
<dbReference type="InterPro" id="IPR001611">
    <property type="entry name" value="Leu-rich_rpt"/>
</dbReference>
<evidence type="ECO:0000256" key="22">
    <source>
        <dbReference type="ARBA" id="ARBA00064486"/>
    </source>
</evidence>
<evidence type="ECO:0000313" key="29">
    <source>
        <dbReference type="Proteomes" id="UP000327157"/>
    </source>
</evidence>
<evidence type="ECO:0000256" key="17">
    <source>
        <dbReference type="ARBA" id="ARBA00023170"/>
    </source>
</evidence>
<comment type="subcellular location">
    <subcellularLocation>
        <location evidence="1">Cell membrane</location>
        <topology evidence="1">Single-pass type I membrane protein</topology>
    </subcellularLocation>
</comment>
<keyword evidence="15 25" id="KW-1133">Transmembrane helix</keyword>
<evidence type="ECO:0000256" key="21">
    <source>
        <dbReference type="ARBA" id="ARBA00059946"/>
    </source>
</evidence>
<dbReference type="PANTHER" id="PTHR48056">
    <property type="entry name" value="LRR RECEPTOR-LIKE SERINE/THREONINE-PROTEIN KINASE-RELATED"/>
    <property type="match status" value="1"/>
</dbReference>
<accession>A0A5N5HJ36</accession>
<dbReference type="InterPro" id="IPR032675">
    <property type="entry name" value="LRR_dom_sf"/>
</dbReference>
<gene>
    <name evidence="28" type="ORF">D8674_017871</name>
</gene>
<feature type="chain" id="PRO_5024368768" description="non-specific serine/threonine protein kinase" evidence="26">
    <location>
        <begin position="29"/>
        <end position="1118"/>
    </location>
</feature>
<keyword evidence="11" id="KW-0677">Repeat</keyword>
<keyword evidence="13 28" id="KW-0418">Kinase</keyword>
<evidence type="ECO:0000256" key="24">
    <source>
        <dbReference type="SAM" id="MobiDB-lite"/>
    </source>
</evidence>
<dbReference type="SUPFAM" id="SSF56112">
    <property type="entry name" value="Protein kinase-like (PK-like)"/>
    <property type="match status" value="1"/>
</dbReference>
<evidence type="ECO:0000256" key="12">
    <source>
        <dbReference type="ARBA" id="ARBA00022741"/>
    </source>
</evidence>
<dbReference type="Gene3D" id="3.30.200.20">
    <property type="entry name" value="Phosphorylase Kinase, domain 1"/>
    <property type="match status" value="1"/>
</dbReference>
<dbReference type="GO" id="GO:0005524">
    <property type="term" value="F:ATP binding"/>
    <property type="evidence" value="ECO:0007669"/>
    <property type="project" value="UniProtKB-UniRule"/>
</dbReference>
<dbReference type="FunFam" id="3.80.10.10:FF:000101">
    <property type="entry name" value="LRR receptor-like serine/threonine-protein kinase ERECTA"/>
    <property type="match status" value="1"/>
</dbReference>
<keyword evidence="8" id="KW-0808">Transferase</keyword>
<reference evidence="28 29" key="3">
    <citation type="submission" date="2019-11" db="EMBL/GenBank/DDBJ databases">
        <title>A de novo genome assembly of a pear dwarfing rootstock.</title>
        <authorList>
            <person name="Wang F."/>
            <person name="Wang J."/>
            <person name="Li S."/>
            <person name="Zhang Y."/>
            <person name="Fang M."/>
            <person name="Ma L."/>
            <person name="Zhao Y."/>
            <person name="Jiang S."/>
        </authorList>
    </citation>
    <scope>NUCLEOTIDE SEQUENCE [LARGE SCALE GENOMIC DNA]</scope>
    <source>
        <strain evidence="28">S2</strain>
        <tissue evidence="28">Leaf</tissue>
    </source>
</reference>
<keyword evidence="12 23" id="KW-0547">Nucleotide-binding</keyword>
<evidence type="ECO:0000256" key="9">
    <source>
        <dbReference type="ARBA" id="ARBA00022692"/>
    </source>
</evidence>
<dbReference type="InterPro" id="IPR050647">
    <property type="entry name" value="Plant_LRR-RLKs"/>
</dbReference>
<comment type="similarity">
    <text evidence="2">Belongs to the protein kinase superfamily. Ser/Thr protein kinase family.</text>
</comment>
<dbReference type="FunFam" id="1.10.510.10:FF:000146">
    <property type="entry name" value="LRR receptor-like serine/threonine-protein kinase IOS1"/>
    <property type="match status" value="1"/>
</dbReference>